<dbReference type="Proteomes" id="UP000017243">
    <property type="component" value="Unassembled WGS sequence"/>
</dbReference>
<evidence type="ECO:0000313" key="1">
    <source>
        <dbReference type="EMBL" id="CDI43311.1"/>
    </source>
</evidence>
<proteinExistence type="predicted"/>
<dbReference type="EMBL" id="CBUH010000169">
    <property type="protein sequence ID" value="CDI43311.1"/>
    <property type="molecule type" value="Genomic_DNA"/>
</dbReference>
<organism evidence="2 3">
    <name type="scientific">Lactobacillus helveticus CIRM-BIA 953</name>
    <dbReference type="NCBI Taxonomy" id="1226335"/>
    <lineage>
        <taxon>Bacteria</taxon>
        <taxon>Bacillati</taxon>
        <taxon>Bacillota</taxon>
        <taxon>Bacilli</taxon>
        <taxon>Lactobacillales</taxon>
        <taxon>Lactobacillaceae</taxon>
        <taxon>Lactobacillus</taxon>
    </lineage>
</organism>
<dbReference type="RefSeq" id="WP_023061966.1">
    <property type="nucleotide sequence ID" value="NZ_CBUH010000169.1"/>
</dbReference>
<dbReference type="AlphaFoldDB" id="U4QFJ2"/>
<reference evidence="2 3" key="1">
    <citation type="submission" date="2013-09" db="EMBL/GenBank/DDBJ databases">
        <title>Draft Genome Sequence of five Lactobacillus helveticus strains CIRM-BIA 101T, 103, 104, 951 and 953 isolated from milk product.</title>
        <authorList>
            <person name="Valence F."/>
            <person name="Chuat V."/>
            <person name="Ma L."/>
            <person name="Creno S."/>
            <person name="Falentin H."/>
            <person name="Lortal S."/>
            <person name="Bizet C."/>
            <person name="Clermont D."/>
            <person name="Loux V."/>
            <person name="Bouchier C."/>
            <person name="Cousin S."/>
        </authorList>
    </citation>
    <scope>NUCLEOTIDE SEQUENCE [LARGE SCALE GENOMIC DNA]</scope>
    <source>
        <strain evidence="2 3">CIRM-BIA 953</strain>
    </source>
</reference>
<evidence type="ECO:0000313" key="2">
    <source>
        <dbReference type="EMBL" id="CDI43393.1"/>
    </source>
</evidence>
<protein>
    <submittedName>
        <fullName evidence="2">Uncharacterized protein</fullName>
    </submittedName>
</protein>
<accession>U4QFJ2</accession>
<comment type="caution">
    <text evidence="2">The sequence shown here is derived from an EMBL/GenBank/DDBJ whole genome shotgun (WGS) entry which is preliminary data.</text>
</comment>
<sequence>MADGYTNKLRQTILTNNGRNTFLQVSNGDGTLVYTRASLTSQSMNDSNGNPLNNEIIANLSSLSDDLKDGKLQITPVTGNQFELIANFDNKNQGQDINFSAIGWYARIDTKNDSEQTVEGSEVLIAVSPTTNATETLAAGSPDGLSTQVISAALDMNISNAANISMTVNDIGYVTRAELDAWQTKIEETISAGYVELPMRNNGGQQLFDHNGEAILFKKSLIDIDRSLSQEGKPADAGATGKKLNEINSSLEQLNQEIYKTFDTKENAQDLKNGILANADANSNQDSEISVLQNRASELENNSQTLHLLGHDGNSISSHSQNTFTTERQFFVNDSMLTNPNGYANAKATGDAINVAYQQLSHAIGLIMAVLDSLDKNQVIIDIKNRLSALEDQKKENK</sequence>
<dbReference type="EMBL" id="CBUH010000169">
    <property type="protein sequence ID" value="CDI43393.1"/>
    <property type="molecule type" value="Genomic_DNA"/>
</dbReference>
<evidence type="ECO:0000313" key="3">
    <source>
        <dbReference type="Proteomes" id="UP000017243"/>
    </source>
</evidence>
<gene>
    <name evidence="1" type="ORF">LHCIRMBIA953_02582</name>
    <name evidence="2" type="ORF">LHCIRMBIA953_02666</name>
</gene>
<name>U4QFJ2_LACHE</name>